<evidence type="ECO:0000256" key="2">
    <source>
        <dbReference type="ARBA" id="ARBA00022679"/>
    </source>
</evidence>
<dbReference type="KEGG" id="ssck:SPSK_06087"/>
<dbReference type="EC" id="2.3.3.10" evidence="5"/>
<dbReference type="InterPro" id="IPR000590">
    <property type="entry name" value="HMG_CoA_synt_AS"/>
</dbReference>
<dbReference type="PANTHER" id="PTHR43323:SF2">
    <property type="entry name" value="HYDROXYMETHYLGLUTARYL-COA SYNTHASE"/>
    <property type="match status" value="1"/>
</dbReference>
<dbReference type="EMBL" id="AXCR01000001">
    <property type="protein sequence ID" value="KJR89844.1"/>
    <property type="molecule type" value="Genomic_DNA"/>
</dbReference>
<dbReference type="PANTHER" id="PTHR43323">
    <property type="entry name" value="3-HYDROXY-3-METHYLGLUTARYL COENZYME A SYNTHASE"/>
    <property type="match status" value="1"/>
</dbReference>
<feature type="domain" description="Hydroxymethylglutaryl-coenzyme A synthase N-terminal" evidence="6">
    <location>
        <begin position="52"/>
        <end position="206"/>
    </location>
</feature>
<evidence type="ECO:0000313" key="9">
    <source>
        <dbReference type="Proteomes" id="UP000033710"/>
    </source>
</evidence>
<dbReference type="NCBIfam" id="TIGR01833">
    <property type="entry name" value="HMG-CoA-S_euk"/>
    <property type="match status" value="1"/>
</dbReference>
<dbReference type="Proteomes" id="UP000033710">
    <property type="component" value="Unassembled WGS sequence"/>
</dbReference>
<evidence type="ECO:0000259" key="6">
    <source>
        <dbReference type="Pfam" id="PF01154"/>
    </source>
</evidence>
<evidence type="ECO:0000256" key="4">
    <source>
        <dbReference type="PIRSR" id="PIRSR610122-2"/>
    </source>
</evidence>
<dbReference type="Pfam" id="PF01154">
    <property type="entry name" value="HMG_CoA_synt_N"/>
    <property type="match status" value="1"/>
</dbReference>
<dbReference type="Gene3D" id="3.40.47.10">
    <property type="match status" value="1"/>
</dbReference>
<dbReference type="InterPro" id="IPR010122">
    <property type="entry name" value="HMG_CoA_synthase_euk"/>
</dbReference>
<comment type="caution">
    <text evidence="8">The sequence shown here is derived from an EMBL/GenBank/DDBJ whole genome shotgun (WGS) entry which is preliminary data.</text>
</comment>
<reference evidence="8 9" key="1">
    <citation type="journal article" date="2014" name="BMC Genomics">
        <title>Comparative genomics of the major fungal agents of human and animal Sporotrichosis: Sporothrix schenckii and Sporothrix brasiliensis.</title>
        <authorList>
            <person name="Teixeira M.M."/>
            <person name="de Almeida L.G."/>
            <person name="Kubitschek-Barreira P."/>
            <person name="Alves F.L."/>
            <person name="Kioshima E.S."/>
            <person name="Abadio A.K."/>
            <person name="Fernandes L."/>
            <person name="Derengowski L.S."/>
            <person name="Ferreira K.S."/>
            <person name="Souza R.C."/>
            <person name="Ruiz J.C."/>
            <person name="de Andrade N.C."/>
            <person name="Paes H.C."/>
            <person name="Nicola A.M."/>
            <person name="Albuquerque P."/>
            <person name="Gerber A.L."/>
            <person name="Martins V.P."/>
            <person name="Peconick L.D."/>
            <person name="Neto A.V."/>
            <person name="Chaucanez C.B."/>
            <person name="Silva P.A."/>
            <person name="Cunha O.L."/>
            <person name="de Oliveira F.F."/>
            <person name="dos Santos T.C."/>
            <person name="Barros A.L."/>
            <person name="Soares M.A."/>
            <person name="de Oliveira L.M."/>
            <person name="Marini M.M."/>
            <person name="Villalobos-Duno H."/>
            <person name="Cunha M.M."/>
            <person name="de Hoog S."/>
            <person name="da Silveira J.F."/>
            <person name="Henrissat B."/>
            <person name="Nino-Vega G.A."/>
            <person name="Cisalpino P.S."/>
            <person name="Mora-Montes H.M."/>
            <person name="Almeida S.R."/>
            <person name="Stajich J.E."/>
            <person name="Lopes-Bezerra L.M."/>
            <person name="Vasconcelos A.T."/>
            <person name="Felipe M.S."/>
        </authorList>
    </citation>
    <scope>NUCLEOTIDE SEQUENCE [LARGE SCALE GENOMIC DNA]</scope>
    <source>
        <strain evidence="8 9">1099-18</strain>
    </source>
</reference>
<comment type="function">
    <text evidence="5">Catalyzes the condensation of acetyl-CoA with acetoacetyl-CoA to form HMG-CoA.</text>
</comment>
<protein>
    <recommendedName>
        <fullName evidence="5">Hydroxymethylglutaryl-CoA synthase</fullName>
        <shortName evidence="5">HMG-CoA synthase</shortName>
        <ecNumber evidence="5">2.3.3.10</ecNumber>
    </recommendedName>
    <alternativeName>
        <fullName evidence="5">3-hydroxy-3-methylglutaryl coenzyme A synthase</fullName>
    </alternativeName>
</protein>
<feature type="binding site" evidence="4">
    <location>
        <position position="304"/>
    </location>
    <ligand>
        <name>CoA</name>
        <dbReference type="ChEBI" id="CHEBI:57287"/>
    </ligand>
</feature>
<feature type="domain" description="Hydroxymethylglutaryl-coenzyme A synthase C-terminal" evidence="7">
    <location>
        <begin position="207"/>
        <end position="491"/>
    </location>
</feature>
<dbReference type="Pfam" id="PF08540">
    <property type="entry name" value="HMG_CoA_synt_C"/>
    <property type="match status" value="1"/>
</dbReference>
<feature type="active site" description="Acyl-thioester intermediate" evidence="3">
    <location>
        <position position="149"/>
    </location>
</feature>
<feature type="binding site" evidence="4">
    <location>
        <position position="187"/>
    </location>
    <ligand>
        <name>CoA</name>
        <dbReference type="ChEBI" id="CHEBI:57287"/>
    </ligand>
</feature>
<dbReference type="VEuPathDB" id="FungiDB:SPSK_06087"/>
<feature type="active site" description="Proton donor/acceptor" evidence="3">
    <location>
        <position position="117"/>
    </location>
</feature>
<reference evidence="8 9" key="2">
    <citation type="journal article" date="2015" name="Eukaryot. Cell">
        <title>Asexual propagation of a virulent clone complex in a human and feline outbreak of sporotrichosis.</title>
        <authorList>
            <person name="Teixeira Mde M."/>
            <person name="Rodrigues A.M."/>
            <person name="Tsui C.K."/>
            <person name="de Almeida L.G."/>
            <person name="Van Diepeningen A.D."/>
            <person name="van den Ende B.G."/>
            <person name="Fernandes G.F."/>
            <person name="Kano R."/>
            <person name="Hamelin R.C."/>
            <person name="Lopes-Bezerra L.M."/>
            <person name="Vasconcelos A.T."/>
            <person name="de Hoog S."/>
            <person name="de Camargo Z.P."/>
            <person name="Felipe M.S."/>
        </authorList>
    </citation>
    <scope>NUCLEOTIDE SEQUENCE [LARGE SCALE GENOMIC DNA]</scope>
    <source>
        <strain evidence="8 9">1099-18</strain>
    </source>
</reference>
<dbReference type="CDD" id="cd00827">
    <property type="entry name" value="init_cond_enzymes"/>
    <property type="match status" value="1"/>
</dbReference>
<proteinExistence type="inferred from homology"/>
<dbReference type="PROSITE" id="PS01226">
    <property type="entry name" value="HMG_COA_SYNTHASE"/>
    <property type="match status" value="1"/>
</dbReference>
<gene>
    <name evidence="8" type="ORF">SPSK_06087</name>
</gene>
<comment type="catalytic activity">
    <reaction evidence="5">
        <text>acetoacetyl-CoA + acetyl-CoA + H2O = (3S)-3-hydroxy-3-methylglutaryl-CoA + CoA + H(+)</text>
        <dbReference type="Rhea" id="RHEA:10188"/>
        <dbReference type="ChEBI" id="CHEBI:15377"/>
        <dbReference type="ChEBI" id="CHEBI:15378"/>
        <dbReference type="ChEBI" id="CHEBI:43074"/>
        <dbReference type="ChEBI" id="CHEBI:57286"/>
        <dbReference type="ChEBI" id="CHEBI:57287"/>
        <dbReference type="ChEBI" id="CHEBI:57288"/>
        <dbReference type="EC" id="2.3.3.10"/>
    </reaction>
</comment>
<feature type="binding site" evidence="4">
    <location>
        <position position="241"/>
    </location>
    <ligand>
        <name>CoA</name>
        <dbReference type="ChEBI" id="CHEBI:57287"/>
    </ligand>
</feature>
<dbReference type="RefSeq" id="XP_016592520.1">
    <property type="nucleotide sequence ID" value="XM_016732795.1"/>
</dbReference>
<evidence type="ECO:0000313" key="8">
    <source>
        <dbReference type="EMBL" id="KJR89844.1"/>
    </source>
</evidence>
<organism evidence="8 9">
    <name type="scientific">Sporothrix schenckii 1099-18</name>
    <dbReference type="NCBI Taxonomy" id="1397361"/>
    <lineage>
        <taxon>Eukaryota</taxon>
        <taxon>Fungi</taxon>
        <taxon>Dikarya</taxon>
        <taxon>Ascomycota</taxon>
        <taxon>Pezizomycotina</taxon>
        <taxon>Sordariomycetes</taxon>
        <taxon>Sordariomycetidae</taxon>
        <taxon>Ophiostomatales</taxon>
        <taxon>Ophiostomataceae</taxon>
        <taxon>Sporothrix</taxon>
    </lineage>
</organism>
<sequence length="492" mass="53940">MSSRPENIGIKAIEIYFPSQVGVPVPQLLAHFVLRAAPASLFFVHRVAILFYVEQAELEKFDGVSTGKYTIGLGQTNMSFCDDREDIYSFALTVTKNLIEKYKIDTNNIGRLEVGTETMLDKSKSVKSVLMQLFGDNTNIEGVDTVNACYGGTNAVFNAINWVESSGWDGRDAIVVAGDIALYAKGNARPSGGAGAVAMLIGPNAPVVIEPGLRGTYMSHVYDFYKPDLTSEYPYVDGHYSLTCYTRALDASYRAYNAREQTVLARANGTNGHSNGEATDASKAPLDRFDYVAFHAPTCKLVAKSYARLLYNDYLANPDNAQFAEVPADLRDMPYEKSLTDKVVEKTFMGLTKKRFQERVNSGLQVATNVGNMYCASVWGGLAGILSHNESSALQGKRIGLFSYGSGLAASFCSFRINGSTEEIFKTLDIPARLSARKAVPPATYDALCDLRKKAHLQKNYTPEGQVADIASGVYYLENINDMFQRTYSIKA</sequence>
<dbReference type="FunFam" id="3.40.47.10:FF:000008">
    <property type="entry name" value="3-hydroxy-3-methylglutaryl coenzyme A synthase"/>
    <property type="match status" value="1"/>
</dbReference>
<feature type="binding site" evidence="4">
    <location>
        <position position="300"/>
    </location>
    <ligand>
        <name>CoA</name>
        <dbReference type="ChEBI" id="CHEBI:57287"/>
    </ligand>
</feature>
<dbReference type="InterPro" id="IPR013528">
    <property type="entry name" value="HMG_CoA_synth_N"/>
</dbReference>
<evidence type="ECO:0000256" key="1">
    <source>
        <dbReference type="ARBA" id="ARBA00007061"/>
    </source>
</evidence>
<evidence type="ECO:0000256" key="5">
    <source>
        <dbReference type="RuleBase" id="RU364071"/>
    </source>
</evidence>
<dbReference type="InterPro" id="IPR013746">
    <property type="entry name" value="HMG_CoA_synt_C_dom"/>
</dbReference>
<dbReference type="InterPro" id="IPR016039">
    <property type="entry name" value="Thiolase-like"/>
</dbReference>
<dbReference type="GeneID" id="27668072"/>
<name>A0A0F2ML98_SPOSC</name>
<dbReference type="GO" id="GO:0006084">
    <property type="term" value="P:acetyl-CoA metabolic process"/>
    <property type="evidence" value="ECO:0007669"/>
    <property type="project" value="InterPro"/>
</dbReference>
<comment type="similarity">
    <text evidence="1 5">Belongs to the thiolase-like superfamily. HMG-CoA synthase family.</text>
</comment>
<keyword evidence="2 5" id="KW-0808">Transferase</keyword>
<accession>A0A0F2ML98</accession>
<evidence type="ECO:0000259" key="7">
    <source>
        <dbReference type="Pfam" id="PF08540"/>
    </source>
</evidence>
<dbReference type="OrthoDB" id="1269963at2759"/>
<feature type="active site" description="Proton donor/acceptor" evidence="3">
    <location>
        <position position="295"/>
    </location>
</feature>
<evidence type="ECO:0000256" key="3">
    <source>
        <dbReference type="PIRSR" id="PIRSR610122-1"/>
    </source>
</evidence>
<dbReference type="SUPFAM" id="SSF53901">
    <property type="entry name" value="Thiolase-like"/>
    <property type="match status" value="2"/>
</dbReference>
<dbReference type="GO" id="GO:0010142">
    <property type="term" value="P:farnesyl diphosphate biosynthetic process, mevalonate pathway"/>
    <property type="evidence" value="ECO:0007669"/>
    <property type="project" value="InterPro"/>
</dbReference>
<dbReference type="GO" id="GO:0004421">
    <property type="term" value="F:hydroxymethylglutaryl-CoA synthase activity"/>
    <property type="evidence" value="ECO:0007669"/>
    <property type="project" value="UniProtKB-EC"/>
</dbReference>
<dbReference type="GO" id="GO:0006696">
    <property type="term" value="P:ergosterol biosynthetic process"/>
    <property type="evidence" value="ECO:0007669"/>
    <property type="project" value="TreeGrafter"/>
</dbReference>
<dbReference type="AlphaFoldDB" id="A0A0F2ML98"/>